<evidence type="ECO:0000259" key="12">
    <source>
        <dbReference type="PROSITE" id="PS51198"/>
    </source>
</evidence>
<dbReference type="PANTHER" id="PTHR11070:SF2">
    <property type="entry name" value="ATP-DEPENDENT DNA HELICASE SRS2"/>
    <property type="match status" value="1"/>
</dbReference>
<dbReference type="InterPro" id="IPR014017">
    <property type="entry name" value="DNA_helicase_UvrD-like_C"/>
</dbReference>
<evidence type="ECO:0000256" key="9">
    <source>
        <dbReference type="ARBA" id="ARBA00034808"/>
    </source>
</evidence>
<dbReference type="EC" id="5.6.2.4" evidence="9"/>
<keyword evidence="5 11" id="KW-0067">ATP-binding</keyword>
<comment type="caution">
    <text evidence="14">The sequence shown here is derived from an EMBL/GenBank/DDBJ whole genome shotgun (WGS) entry which is preliminary data.</text>
</comment>
<protein>
    <recommendedName>
        <fullName evidence="9">DNA 3'-5' helicase</fullName>
        <ecNumber evidence="9">5.6.2.4</ecNumber>
    </recommendedName>
</protein>
<evidence type="ECO:0000256" key="4">
    <source>
        <dbReference type="ARBA" id="ARBA00022806"/>
    </source>
</evidence>
<keyword evidence="7" id="KW-0413">Isomerase</keyword>
<dbReference type="InterPro" id="IPR013986">
    <property type="entry name" value="DExx_box_DNA_helicase_dom_sf"/>
</dbReference>
<feature type="domain" description="UvrD-like helicase C-terminal" evidence="13">
    <location>
        <begin position="280"/>
        <end position="510"/>
    </location>
</feature>
<dbReference type="Gene3D" id="1.10.486.10">
    <property type="entry name" value="PCRA, domain 4"/>
    <property type="match status" value="2"/>
</dbReference>
<name>A0A1F7H0H8_9BACT</name>
<evidence type="ECO:0000256" key="8">
    <source>
        <dbReference type="ARBA" id="ARBA00034617"/>
    </source>
</evidence>
<evidence type="ECO:0000313" key="14">
    <source>
        <dbReference type="EMBL" id="OGK24336.1"/>
    </source>
</evidence>
<dbReference type="PANTHER" id="PTHR11070">
    <property type="entry name" value="UVRD / RECB / PCRA DNA HELICASE FAMILY MEMBER"/>
    <property type="match status" value="1"/>
</dbReference>
<dbReference type="GO" id="GO:0016887">
    <property type="term" value="F:ATP hydrolysis activity"/>
    <property type="evidence" value="ECO:0007669"/>
    <property type="project" value="RHEA"/>
</dbReference>
<organism evidence="14 15">
    <name type="scientific">Candidatus Roizmanbacteria bacterium RIFCSPHIGHO2_02_FULL_37_24</name>
    <dbReference type="NCBI Taxonomy" id="1802037"/>
    <lineage>
        <taxon>Bacteria</taxon>
        <taxon>Candidatus Roizmaniibacteriota</taxon>
    </lineage>
</organism>
<dbReference type="GO" id="GO:0033202">
    <property type="term" value="C:DNA helicase complex"/>
    <property type="evidence" value="ECO:0007669"/>
    <property type="project" value="TreeGrafter"/>
</dbReference>
<dbReference type="EMBL" id="MFZM01000009">
    <property type="protein sequence ID" value="OGK24336.1"/>
    <property type="molecule type" value="Genomic_DNA"/>
</dbReference>
<dbReference type="GO" id="GO:0000725">
    <property type="term" value="P:recombinational repair"/>
    <property type="evidence" value="ECO:0007669"/>
    <property type="project" value="TreeGrafter"/>
</dbReference>
<evidence type="ECO:0000256" key="10">
    <source>
        <dbReference type="ARBA" id="ARBA00048988"/>
    </source>
</evidence>
<evidence type="ECO:0000256" key="3">
    <source>
        <dbReference type="ARBA" id="ARBA00022801"/>
    </source>
</evidence>
<evidence type="ECO:0000256" key="1">
    <source>
        <dbReference type="ARBA" id="ARBA00009922"/>
    </source>
</evidence>
<keyword evidence="6" id="KW-0238">DNA-binding</keyword>
<comment type="catalytic activity">
    <reaction evidence="10">
        <text>ATP + H2O = ADP + phosphate + H(+)</text>
        <dbReference type="Rhea" id="RHEA:13065"/>
        <dbReference type="ChEBI" id="CHEBI:15377"/>
        <dbReference type="ChEBI" id="CHEBI:15378"/>
        <dbReference type="ChEBI" id="CHEBI:30616"/>
        <dbReference type="ChEBI" id="CHEBI:43474"/>
        <dbReference type="ChEBI" id="CHEBI:456216"/>
        <dbReference type="EC" id="5.6.2.4"/>
    </reaction>
</comment>
<feature type="binding site" evidence="11">
    <location>
        <begin position="28"/>
        <end position="35"/>
    </location>
    <ligand>
        <name>ATP</name>
        <dbReference type="ChEBI" id="CHEBI:30616"/>
    </ligand>
</feature>
<dbReference type="Pfam" id="PF13361">
    <property type="entry name" value="UvrD_C"/>
    <property type="match status" value="1"/>
</dbReference>
<evidence type="ECO:0000256" key="6">
    <source>
        <dbReference type="ARBA" id="ARBA00023125"/>
    </source>
</evidence>
<dbReference type="Gene3D" id="3.40.50.300">
    <property type="entry name" value="P-loop containing nucleotide triphosphate hydrolases"/>
    <property type="match status" value="3"/>
</dbReference>
<dbReference type="CDD" id="cd18807">
    <property type="entry name" value="SF1_C_UvrD"/>
    <property type="match status" value="1"/>
</dbReference>
<gene>
    <name evidence="14" type="ORF">A3C24_02235</name>
</gene>
<dbReference type="PROSITE" id="PS51198">
    <property type="entry name" value="UVRD_HELICASE_ATP_BIND"/>
    <property type="match status" value="1"/>
</dbReference>
<dbReference type="GO" id="GO:0043138">
    <property type="term" value="F:3'-5' DNA helicase activity"/>
    <property type="evidence" value="ECO:0007669"/>
    <property type="project" value="UniProtKB-EC"/>
</dbReference>
<dbReference type="CDD" id="cd17932">
    <property type="entry name" value="DEXQc_UvrD"/>
    <property type="match status" value="1"/>
</dbReference>
<evidence type="ECO:0000256" key="2">
    <source>
        <dbReference type="ARBA" id="ARBA00022741"/>
    </source>
</evidence>
<dbReference type="SUPFAM" id="SSF52540">
    <property type="entry name" value="P-loop containing nucleoside triphosphate hydrolases"/>
    <property type="match status" value="1"/>
</dbReference>
<proteinExistence type="inferred from homology"/>
<dbReference type="Pfam" id="PF00580">
    <property type="entry name" value="UvrD-helicase"/>
    <property type="match status" value="1"/>
</dbReference>
<evidence type="ECO:0000256" key="5">
    <source>
        <dbReference type="ARBA" id="ARBA00022840"/>
    </source>
</evidence>
<dbReference type="GO" id="GO:0003677">
    <property type="term" value="F:DNA binding"/>
    <property type="evidence" value="ECO:0007669"/>
    <property type="project" value="UniProtKB-KW"/>
</dbReference>
<keyword evidence="3 11" id="KW-0378">Hydrolase</keyword>
<dbReference type="GO" id="GO:0005524">
    <property type="term" value="F:ATP binding"/>
    <property type="evidence" value="ECO:0007669"/>
    <property type="project" value="UniProtKB-UniRule"/>
</dbReference>
<feature type="domain" description="UvrD-like helicase ATP-binding" evidence="12">
    <location>
        <begin position="7"/>
        <end position="279"/>
    </location>
</feature>
<evidence type="ECO:0000256" key="7">
    <source>
        <dbReference type="ARBA" id="ARBA00023235"/>
    </source>
</evidence>
<keyword evidence="4 11" id="KW-0347">Helicase</keyword>
<dbReference type="Proteomes" id="UP000177159">
    <property type="component" value="Unassembled WGS sequence"/>
</dbReference>
<dbReference type="AlphaFoldDB" id="A0A1F7H0H8"/>
<evidence type="ECO:0000256" key="11">
    <source>
        <dbReference type="PROSITE-ProRule" id="PRU00560"/>
    </source>
</evidence>
<dbReference type="Gene3D" id="1.10.10.160">
    <property type="match status" value="1"/>
</dbReference>
<reference evidence="14 15" key="1">
    <citation type="journal article" date="2016" name="Nat. Commun.">
        <title>Thousands of microbial genomes shed light on interconnected biogeochemical processes in an aquifer system.</title>
        <authorList>
            <person name="Anantharaman K."/>
            <person name="Brown C.T."/>
            <person name="Hug L.A."/>
            <person name="Sharon I."/>
            <person name="Castelle C.J."/>
            <person name="Probst A.J."/>
            <person name="Thomas B.C."/>
            <person name="Singh A."/>
            <person name="Wilkins M.J."/>
            <person name="Karaoz U."/>
            <person name="Brodie E.L."/>
            <person name="Williams K.H."/>
            <person name="Hubbard S.S."/>
            <person name="Banfield J.F."/>
        </authorList>
    </citation>
    <scope>NUCLEOTIDE SEQUENCE [LARGE SCALE GENOMIC DNA]</scope>
</reference>
<keyword evidence="2 11" id="KW-0547">Nucleotide-binding</keyword>
<dbReference type="InterPro" id="IPR014016">
    <property type="entry name" value="UvrD-like_ATP-bd"/>
</dbReference>
<evidence type="ECO:0000313" key="15">
    <source>
        <dbReference type="Proteomes" id="UP000177159"/>
    </source>
</evidence>
<accession>A0A1F7H0H8</accession>
<dbReference type="InterPro" id="IPR000212">
    <property type="entry name" value="DNA_helicase_UvrD/REP"/>
</dbReference>
<dbReference type="PROSITE" id="PS51217">
    <property type="entry name" value="UVRD_HELICASE_CTER"/>
    <property type="match status" value="1"/>
</dbReference>
<comment type="similarity">
    <text evidence="1">Belongs to the helicase family. UvrD subfamily.</text>
</comment>
<comment type="catalytic activity">
    <reaction evidence="8">
        <text>Couples ATP hydrolysis with the unwinding of duplex DNA by translocating in the 3'-5' direction.</text>
        <dbReference type="EC" id="5.6.2.4"/>
    </reaction>
</comment>
<dbReference type="GO" id="GO:0005829">
    <property type="term" value="C:cytosol"/>
    <property type="evidence" value="ECO:0007669"/>
    <property type="project" value="TreeGrafter"/>
</dbReference>
<sequence>MHSNIFDNLNEQQAEAVRHAEGPSIILAGAGSGKTRVLTMKVLYLIKDKGIDPSHIIMMTFTNKAAGEMTKRVGFTLGFIGTFHSFCAAALRRYGRHVGLNSNFLIYDEDDTESLLKNIIKDVNSPKKITPSYVKHKISSAKDNLIEPSEYIKFSDTQQDEIIAKIYLEYQKRLEKNNAVDFDDLIFKGVALFRDNPSVLKKYNDMFRYILVDEFQDTNAGQYMLARYLARGNNNITVVGDFSQSIYSWRGADIKNLERFQRDFKGAKVFYLQENYRSTQNVLDFAYNIINHNETHPILELFTKNDQGDDVLIQELENEEAEGVFVAEEITRLMQKAKLSEVAVLYRINAQSRAIEEVFLHYGIPYVLIGGTRFYERKEIKDLLSYIRLIVNPSDEISLERVHKIGKKRFEQFKVFFKEIKNEKDQYTTDELIKMTLDSTGYLLLYDENDPQDFARLENIKELRSVAVRFPNVHEFLQQVALVESEYSESEKSKKNKNGVRMMTLHQAKGLEFPYVFIIGVEEGLLPHSRSLYDLHELEEERRLLYVGITRAEKKLYLTHAQRRFMFGRRMYSQVSRFIDKNDNGEDTYIKTF</sequence>
<evidence type="ECO:0000259" key="13">
    <source>
        <dbReference type="PROSITE" id="PS51217"/>
    </source>
</evidence>
<dbReference type="InterPro" id="IPR027417">
    <property type="entry name" value="P-loop_NTPase"/>
</dbReference>